<dbReference type="EMBL" id="CP015249">
    <property type="protein sequence ID" value="ANB18151.1"/>
    <property type="molecule type" value="Genomic_DNA"/>
</dbReference>
<evidence type="ECO:0000313" key="3">
    <source>
        <dbReference type="Proteomes" id="UP000076830"/>
    </source>
</evidence>
<gene>
    <name evidence="2" type="ORF">I596_2132</name>
</gene>
<sequence>MEKARAPRGRPAGRWRRSRVSSNPLRVRRDLILTALAAASLDGGC</sequence>
<feature type="region of interest" description="Disordered" evidence="1">
    <location>
        <begin position="1"/>
        <end position="21"/>
    </location>
</feature>
<proteinExistence type="predicted"/>
<name>A0A160DVK2_9GAMM</name>
<accession>A0A160DVK2</accession>
<dbReference type="AlphaFoldDB" id="A0A160DVK2"/>
<dbReference type="KEGG" id="dko:I596_2132"/>
<dbReference type="Proteomes" id="UP000076830">
    <property type="component" value="Chromosome"/>
</dbReference>
<feature type="compositionally biased region" description="Basic residues" evidence="1">
    <location>
        <begin position="1"/>
        <end position="19"/>
    </location>
</feature>
<protein>
    <submittedName>
        <fullName evidence="2">Uncharacterized protein</fullName>
    </submittedName>
</protein>
<reference evidence="2 3" key="1">
    <citation type="submission" date="2016-04" db="EMBL/GenBank/DDBJ databases">
        <title>Complete genome sequence of Dokdonella koreensis DS-123T.</title>
        <authorList>
            <person name="Kim J.F."/>
            <person name="Lee H."/>
            <person name="Kwak M.-J."/>
        </authorList>
    </citation>
    <scope>NUCLEOTIDE SEQUENCE [LARGE SCALE GENOMIC DNA]</scope>
    <source>
        <strain evidence="2 3">DS-123</strain>
    </source>
</reference>
<organism evidence="2 3">
    <name type="scientific">Dokdonella koreensis DS-123</name>
    <dbReference type="NCBI Taxonomy" id="1300342"/>
    <lineage>
        <taxon>Bacteria</taxon>
        <taxon>Pseudomonadati</taxon>
        <taxon>Pseudomonadota</taxon>
        <taxon>Gammaproteobacteria</taxon>
        <taxon>Lysobacterales</taxon>
        <taxon>Rhodanobacteraceae</taxon>
        <taxon>Dokdonella</taxon>
    </lineage>
</organism>
<keyword evidence="3" id="KW-1185">Reference proteome</keyword>
<evidence type="ECO:0000313" key="2">
    <source>
        <dbReference type="EMBL" id="ANB18151.1"/>
    </source>
</evidence>
<evidence type="ECO:0000256" key="1">
    <source>
        <dbReference type="SAM" id="MobiDB-lite"/>
    </source>
</evidence>